<evidence type="ECO:0000256" key="3">
    <source>
        <dbReference type="ARBA" id="ARBA00023163"/>
    </source>
</evidence>
<gene>
    <name evidence="6" type="ORF">FEF09_10040</name>
</gene>
<evidence type="ECO:0000259" key="5">
    <source>
        <dbReference type="PROSITE" id="PS50977"/>
    </source>
</evidence>
<dbReference type="AlphaFoldDB" id="A0A5C6LVR3"/>
<evidence type="ECO:0000256" key="1">
    <source>
        <dbReference type="ARBA" id="ARBA00023015"/>
    </source>
</evidence>
<name>A0A5C6LVR3_9BACT</name>
<dbReference type="GO" id="GO:0003677">
    <property type="term" value="F:DNA binding"/>
    <property type="evidence" value="ECO:0007669"/>
    <property type="project" value="UniProtKB-UniRule"/>
</dbReference>
<dbReference type="SUPFAM" id="SSF46689">
    <property type="entry name" value="Homeodomain-like"/>
    <property type="match status" value="1"/>
</dbReference>
<keyword evidence="2 4" id="KW-0238">DNA-binding</keyword>
<feature type="domain" description="HTH tetR-type" evidence="5">
    <location>
        <begin position="6"/>
        <end position="66"/>
    </location>
</feature>
<keyword evidence="7" id="KW-1185">Reference proteome</keyword>
<accession>A0A5C6LVR3</accession>
<keyword evidence="1" id="KW-0805">Transcription regulation</keyword>
<dbReference type="Proteomes" id="UP000318815">
    <property type="component" value="Unassembled WGS sequence"/>
</dbReference>
<dbReference type="InterPro" id="IPR009057">
    <property type="entry name" value="Homeodomain-like_sf"/>
</dbReference>
<evidence type="ECO:0000313" key="6">
    <source>
        <dbReference type="EMBL" id="TWW00824.1"/>
    </source>
</evidence>
<protein>
    <submittedName>
        <fullName evidence="6">TetR/AcrR family transcriptional regulator</fullName>
    </submittedName>
</protein>
<feature type="DNA-binding region" description="H-T-H motif" evidence="4">
    <location>
        <begin position="29"/>
        <end position="48"/>
    </location>
</feature>
<keyword evidence="3" id="KW-0804">Transcription</keyword>
<dbReference type="PANTHER" id="PTHR47506:SF6">
    <property type="entry name" value="HTH-TYPE TRANSCRIPTIONAL REPRESSOR NEMR"/>
    <property type="match status" value="1"/>
</dbReference>
<evidence type="ECO:0000313" key="7">
    <source>
        <dbReference type="Proteomes" id="UP000318815"/>
    </source>
</evidence>
<dbReference type="EMBL" id="VOHS01000007">
    <property type="protein sequence ID" value="TWW00824.1"/>
    <property type="molecule type" value="Genomic_DNA"/>
</dbReference>
<dbReference type="PROSITE" id="PS50977">
    <property type="entry name" value="HTH_TETR_2"/>
    <property type="match status" value="1"/>
</dbReference>
<reference evidence="6 7" key="1">
    <citation type="submission" date="2019-08" db="EMBL/GenBank/DDBJ databases">
        <title>Whole genome sequencing of chitin degrading bacteria Chitinophaga pinensis YS16.</title>
        <authorList>
            <person name="Singh R.P."/>
            <person name="Manchanda G."/>
            <person name="Maurya I.K."/>
            <person name="Joshi N.K."/>
            <person name="Srivastava A.K."/>
        </authorList>
    </citation>
    <scope>NUCLEOTIDE SEQUENCE [LARGE SCALE GENOMIC DNA]</scope>
    <source>
        <strain evidence="6 7">YS-16</strain>
    </source>
</reference>
<dbReference type="SUPFAM" id="SSF48498">
    <property type="entry name" value="Tetracyclin repressor-like, C-terminal domain"/>
    <property type="match status" value="1"/>
</dbReference>
<evidence type="ECO:0000256" key="4">
    <source>
        <dbReference type="PROSITE-ProRule" id="PRU00335"/>
    </source>
</evidence>
<dbReference type="Pfam" id="PF00440">
    <property type="entry name" value="TetR_N"/>
    <property type="match status" value="1"/>
</dbReference>
<organism evidence="6 7">
    <name type="scientific">Chitinophaga pinensis</name>
    <dbReference type="NCBI Taxonomy" id="79329"/>
    <lineage>
        <taxon>Bacteria</taxon>
        <taxon>Pseudomonadati</taxon>
        <taxon>Bacteroidota</taxon>
        <taxon>Chitinophagia</taxon>
        <taxon>Chitinophagales</taxon>
        <taxon>Chitinophagaceae</taxon>
        <taxon>Chitinophaga</taxon>
    </lineage>
</organism>
<dbReference type="PANTHER" id="PTHR47506">
    <property type="entry name" value="TRANSCRIPTIONAL REGULATORY PROTEIN"/>
    <property type="match status" value="1"/>
</dbReference>
<dbReference type="OrthoDB" id="9787680at2"/>
<proteinExistence type="predicted"/>
<evidence type="ECO:0000256" key="2">
    <source>
        <dbReference type="ARBA" id="ARBA00023125"/>
    </source>
</evidence>
<dbReference type="InterPro" id="IPR036271">
    <property type="entry name" value="Tet_transcr_reg_TetR-rel_C_sf"/>
</dbReference>
<dbReference type="RefSeq" id="WP_146304980.1">
    <property type="nucleotide sequence ID" value="NZ_VOHS01000007.1"/>
</dbReference>
<comment type="caution">
    <text evidence="6">The sequence shown here is derived from an EMBL/GenBank/DDBJ whole genome shotgun (WGS) entry which is preliminary data.</text>
</comment>
<dbReference type="Gene3D" id="1.10.357.10">
    <property type="entry name" value="Tetracycline Repressor, domain 2"/>
    <property type="match status" value="1"/>
</dbReference>
<sequence>MSKETLQPRERILDTAYRLFLGQGYNSTGINQIIEEADVAKASFYQHFKSKEDLCVGVLEKRHQYIEKQAQALSAQKRSPKMKVLAAFDLISLLNEKESFRGCAFLNILSEIPADNVKVRDVIYDHKSNIRQNFKNLLDNAELADHVYILYEGAFVESQLYRDQWPVNRAKKIVNSLIN</sequence>
<dbReference type="PRINTS" id="PR00455">
    <property type="entry name" value="HTHTETR"/>
</dbReference>
<dbReference type="InterPro" id="IPR001647">
    <property type="entry name" value="HTH_TetR"/>
</dbReference>